<dbReference type="VEuPathDB" id="TriTrypDB:ADEAN_000028300"/>
<dbReference type="OrthoDB" id="276065at2759"/>
<dbReference type="GO" id="GO:0003352">
    <property type="term" value="P:regulation of cilium movement"/>
    <property type="evidence" value="ECO:0007669"/>
    <property type="project" value="InterPro"/>
</dbReference>
<name>A0A7G2C102_9TRYP</name>
<dbReference type="Pfam" id="PF11069">
    <property type="entry name" value="CFAP298"/>
    <property type="match status" value="1"/>
</dbReference>
<reference evidence="2 3" key="1">
    <citation type="submission" date="2020-08" db="EMBL/GenBank/DDBJ databases">
        <authorList>
            <person name="Newling K."/>
            <person name="Davey J."/>
            <person name="Forrester S."/>
        </authorList>
    </citation>
    <scope>NUCLEOTIDE SEQUENCE [LARGE SCALE GENOMIC DNA]</scope>
    <source>
        <strain evidence="3">Crithidia deanei Carvalho (ATCC PRA-265)</strain>
    </source>
</reference>
<feature type="region of interest" description="Disordered" evidence="1">
    <location>
        <begin position="212"/>
        <end position="242"/>
    </location>
</feature>
<dbReference type="PANTHER" id="PTHR13238">
    <property type="entry name" value="PROTEIN C21ORF59"/>
    <property type="match status" value="1"/>
</dbReference>
<dbReference type="Proteomes" id="UP000515908">
    <property type="component" value="Chromosome 01"/>
</dbReference>
<evidence type="ECO:0000313" key="3">
    <source>
        <dbReference type="Proteomes" id="UP000515908"/>
    </source>
</evidence>
<gene>
    <name evidence="2" type="ORF">ADEAN_000028300</name>
</gene>
<proteinExistence type="predicted"/>
<evidence type="ECO:0000313" key="2">
    <source>
        <dbReference type="EMBL" id="CAD2212871.1"/>
    </source>
</evidence>
<organism evidence="2 3">
    <name type="scientific">Angomonas deanei</name>
    <dbReference type="NCBI Taxonomy" id="59799"/>
    <lineage>
        <taxon>Eukaryota</taxon>
        <taxon>Discoba</taxon>
        <taxon>Euglenozoa</taxon>
        <taxon>Kinetoplastea</taxon>
        <taxon>Metakinetoplastina</taxon>
        <taxon>Trypanosomatida</taxon>
        <taxon>Trypanosomatidae</taxon>
        <taxon>Strigomonadinae</taxon>
        <taxon>Angomonas</taxon>
    </lineage>
</organism>
<dbReference type="EMBL" id="LR877145">
    <property type="protein sequence ID" value="CAD2212871.1"/>
    <property type="molecule type" value="Genomic_DNA"/>
</dbReference>
<sequence>MLLSAQELLNEINSGHYTPIGEQKEELIKEYATLTEQLYARLKDNQYMQQSVGEWEEAAATIRAKTTTLYSEWCTHKDGEEAAITNLYNQLENPDLPEDTRLRVYHCRAILDPTWKAEECGATETAALWFCGKKLEGLIGDAAGRNEKSKLIVKVAPKDGPAPSGEPRMTYEHQRELYQRIREKKETLRSLEESELRDRVVHQYRNRNMVLPSAVSSKGVPDHLNTSNLRPIHNNKTETVKE</sequence>
<accession>A0A7G2C102</accession>
<dbReference type="AlphaFoldDB" id="A0A7G2C102"/>
<protein>
    <submittedName>
        <fullName evidence="2">Uncharacterized protein</fullName>
    </submittedName>
</protein>
<dbReference type="PANTHER" id="PTHR13238:SF7">
    <property type="match status" value="1"/>
</dbReference>
<evidence type="ECO:0000256" key="1">
    <source>
        <dbReference type="SAM" id="MobiDB-lite"/>
    </source>
</evidence>
<keyword evidence="3" id="KW-1185">Reference proteome</keyword>
<dbReference type="InterPro" id="IPR021298">
    <property type="entry name" value="CFAP298"/>
</dbReference>